<dbReference type="AlphaFoldDB" id="S9SPN5"/>
<dbReference type="GO" id="GO:0003677">
    <property type="term" value="F:DNA binding"/>
    <property type="evidence" value="ECO:0007669"/>
    <property type="project" value="UniProtKB-KW"/>
</dbReference>
<protein>
    <submittedName>
        <fullName evidence="4">Transcriptional regulator</fullName>
    </submittedName>
</protein>
<dbReference type="SMART" id="SM00530">
    <property type="entry name" value="HTH_XRE"/>
    <property type="match status" value="1"/>
</dbReference>
<sequence length="116" mass="13451">MTDKLVGILLPTSFFYKMTKIINFLTIILVKKKKMCYNVSKLRIKEKGMLKNRLKELRARDGLNQTELAKLAGVSRQTISLLERDEYTPSVVIALKISQIFNEPVESVFRIEEDEE</sequence>
<evidence type="ECO:0000313" key="5">
    <source>
        <dbReference type="Proteomes" id="UP000015340"/>
    </source>
</evidence>
<evidence type="ECO:0000259" key="3">
    <source>
        <dbReference type="PROSITE" id="PS50943"/>
    </source>
</evidence>
<dbReference type="Pfam" id="PF01381">
    <property type="entry name" value="HTH_3"/>
    <property type="match status" value="1"/>
</dbReference>
<reference evidence="4 5" key="1">
    <citation type="journal article" date="2014" name="J. Clin. Microbiol.">
        <title>Characterization of Streptococcus tigurinus Small-Colony Variants Causing Prosthetic Joint Infection by Comparative Whole-Genome Analyses.</title>
        <authorList>
            <person name="Zbinden A."/>
            <person name="Quiblier C."/>
            <person name="Hernandez D."/>
            <person name="Herzog K."/>
            <person name="Bodler P."/>
            <person name="Senn M.M."/>
            <person name="Gizard Y."/>
            <person name="Schrenzel J."/>
            <person name="Francois P."/>
        </authorList>
    </citation>
    <scope>NUCLEOTIDE SEQUENCE [LARGE SCALE GENOMIC DNA]</scope>
    <source>
        <strain evidence="4 5">2426</strain>
    </source>
</reference>
<dbReference type="SUPFAM" id="SSF47413">
    <property type="entry name" value="lambda repressor-like DNA-binding domains"/>
    <property type="match status" value="1"/>
</dbReference>
<dbReference type="PANTHER" id="PTHR46558">
    <property type="entry name" value="TRACRIPTIONAL REGULATORY PROTEIN-RELATED-RELATED"/>
    <property type="match status" value="1"/>
</dbReference>
<feature type="transmembrane region" description="Helical" evidence="2">
    <location>
        <begin position="6"/>
        <end position="30"/>
    </location>
</feature>
<dbReference type="PATRIC" id="fig|1333865.3.peg.1670"/>
<dbReference type="PROSITE" id="PS50943">
    <property type="entry name" value="HTH_CROC1"/>
    <property type="match status" value="1"/>
</dbReference>
<evidence type="ECO:0000256" key="1">
    <source>
        <dbReference type="ARBA" id="ARBA00023125"/>
    </source>
</evidence>
<comment type="caution">
    <text evidence="4">The sequence shown here is derived from an EMBL/GenBank/DDBJ whole genome shotgun (WGS) entry which is preliminary data.</text>
</comment>
<keyword evidence="2" id="KW-0472">Membrane</keyword>
<feature type="domain" description="HTH cro/C1-type" evidence="3">
    <location>
        <begin position="54"/>
        <end position="108"/>
    </location>
</feature>
<evidence type="ECO:0000313" key="4">
    <source>
        <dbReference type="EMBL" id="EPX88394.1"/>
    </source>
</evidence>
<dbReference type="InterPro" id="IPR001387">
    <property type="entry name" value="Cro/C1-type_HTH"/>
</dbReference>
<keyword evidence="2" id="KW-0812">Transmembrane</keyword>
<organism evidence="4 5">
    <name type="scientific">Streptococcus oralis subsp. tigurinus 2426</name>
    <dbReference type="NCBI Taxonomy" id="1333865"/>
    <lineage>
        <taxon>Bacteria</taxon>
        <taxon>Bacillati</taxon>
        <taxon>Bacillota</taxon>
        <taxon>Bacilli</taxon>
        <taxon>Lactobacillales</taxon>
        <taxon>Streptococcaceae</taxon>
        <taxon>Streptococcus</taxon>
    </lineage>
</organism>
<dbReference type="PANTHER" id="PTHR46558:SF12">
    <property type="entry name" value="DNA-BINDING PROTEIN"/>
    <property type="match status" value="1"/>
</dbReference>
<evidence type="ECO:0000256" key="2">
    <source>
        <dbReference type="SAM" id="Phobius"/>
    </source>
</evidence>
<keyword evidence="1" id="KW-0238">DNA-binding</keyword>
<keyword evidence="2" id="KW-1133">Transmembrane helix</keyword>
<accession>S9SPN5</accession>
<proteinExistence type="predicted"/>
<dbReference type="EMBL" id="ASXA01000007">
    <property type="protein sequence ID" value="EPX88394.1"/>
    <property type="molecule type" value="Genomic_DNA"/>
</dbReference>
<gene>
    <name evidence="4" type="ORF">L698_08505</name>
</gene>
<dbReference type="InterPro" id="IPR010982">
    <property type="entry name" value="Lambda_DNA-bd_dom_sf"/>
</dbReference>
<name>S9SPN5_STROR</name>
<dbReference type="Proteomes" id="UP000015340">
    <property type="component" value="Unassembled WGS sequence"/>
</dbReference>
<dbReference type="Gene3D" id="1.10.260.40">
    <property type="entry name" value="lambda repressor-like DNA-binding domains"/>
    <property type="match status" value="1"/>
</dbReference>
<dbReference type="CDD" id="cd00093">
    <property type="entry name" value="HTH_XRE"/>
    <property type="match status" value="1"/>
</dbReference>